<name>A0A3B1A2Q5_9ZZZZ</name>
<dbReference type="EMBL" id="UOFR01000034">
    <property type="protein sequence ID" value="VAW95840.1"/>
    <property type="molecule type" value="Genomic_DNA"/>
</dbReference>
<evidence type="ECO:0000256" key="1">
    <source>
        <dbReference type="SAM" id="MobiDB-lite"/>
    </source>
</evidence>
<accession>A0A3B1A2Q5</accession>
<reference evidence="2" key="1">
    <citation type="submission" date="2018-06" db="EMBL/GenBank/DDBJ databases">
        <authorList>
            <person name="Zhirakovskaya E."/>
        </authorList>
    </citation>
    <scope>NUCLEOTIDE SEQUENCE</scope>
</reference>
<gene>
    <name evidence="2" type="ORF">MNBD_GAMMA21-1560</name>
</gene>
<evidence type="ECO:0008006" key="3">
    <source>
        <dbReference type="Google" id="ProtNLM"/>
    </source>
</evidence>
<feature type="region of interest" description="Disordered" evidence="1">
    <location>
        <begin position="51"/>
        <end position="119"/>
    </location>
</feature>
<sequence length="119" mass="11605">MSKQILKPLSIALGATFAVSMAASNIAVAAPAGDNPFAMSELQSGYMQVAGKDGKDGKCGEGKCGEGKKADGKGKDGKCGEGKGKGGKDGKCGEGKCGGDAKGKDGKDGKCGEGKCGGK</sequence>
<proteinExistence type="predicted"/>
<protein>
    <recommendedName>
        <fullName evidence="3">Low-complexity protein</fullName>
    </recommendedName>
</protein>
<evidence type="ECO:0000313" key="2">
    <source>
        <dbReference type="EMBL" id="VAW95840.1"/>
    </source>
</evidence>
<feature type="compositionally biased region" description="Basic and acidic residues" evidence="1">
    <location>
        <begin position="52"/>
        <end position="113"/>
    </location>
</feature>
<dbReference type="AlphaFoldDB" id="A0A3B1A2Q5"/>
<organism evidence="2">
    <name type="scientific">hydrothermal vent metagenome</name>
    <dbReference type="NCBI Taxonomy" id="652676"/>
    <lineage>
        <taxon>unclassified sequences</taxon>
        <taxon>metagenomes</taxon>
        <taxon>ecological metagenomes</taxon>
    </lineage>
</organism>